<comment type="similarity">
    <text evidence="1">Belongs to the Mg-chelatase subunits D/I family. ComM subfamily.</text>
</comment>
<dbReference type="InterPro" id="IPR025158">
    <property type="entry name" value="Mg_chelat-rel_C"/>
</dbReference>
<dbReference type="GO" id="GO:0005524">
    <property type="term" value="F:ATP binding"/>
    <property type="evidence" value="ECO:0007669"/>
    <property type="project" value="UniProtKB-KW"/>
</dbReference>
<dbReference type="PANTHER" id="PTHR32039">
    <property type="entry name" value="MAGNESIUM-CHELATASE SUBUNIT CHLI"/>
    <property type="match status" value="1"/>
</dbReference>
<dbReference type="InterPro" id="IPR001208">
    <property type="entry name" value="MCM_dom"/>
</dbReference>
<dbReference type="Pfam" id="PF13335">
    <property type="entry name" value="Mg_chelatase_C"/>
    <property type="match status" value="1"/>
</dbReference>
<dbReference type="EMBL" id="SBLC01000004">
    <property type="protein sequence ID" value="RWY43585.1"/>
    <property type="molecule type" value="Genomic_DNA"/>
</dbReference>
<organism evidence="5 6">
    <name type="scientific">Falsigemmobacter intermedius</name>
    <dbReference type="NCBI Taxonomy" id="1553448"/>
    <lineage>
        <taxon>Bacteria</taxon>
        <taxon>Pseudomonadati</taxon>
        <taxon>Pseudomonadota</taxon>
        <taxon>Alphaproteobacteria</taxon>
        <taxon>Rhodobacterales</taxon>
        <taxon>Paracoccaceae</taxon>
        <taxon>Falsigemmobacter</taxon>
    </lineage>
</organism>
<reference evidence="5 6" key="1">
    <citation type="journal article" date="2015" name="Int. J. Syst. Evol. Microbiol.">
        <title>Gemmobacter intermedius sp. nov., isolated from a white stork (Ciconia ciconia).</title>
        <authorList>
            <person name="Kampfer P."/>
            <person name="Jerzak L."/>
            <person name="Wilharm G."/>
            <person name="Golke J."/>
            <person name="Busse H.J."/>
            <person name="Glaeser S.P."/>
        </authorList>
    </citation>
    <scope>NUCLEOTIDE SEQUENCE [LARGE SCALE GENOMIC DNA]</scope>
    <source>
        <strain evidence="5 6">119/4</strain>
    </source>
</reference>
<keyword evidence="2" id="KW-0547">Nucleotide-binding</keyword>
<dbReference type="InterPro" id="IPR014721">
    <property type="entry name" value="Ribsml_uS5_D2-typ_fold_subgr"/>
</dbReference>
<gene>
    <name evidence="5" type="ORF">EP867_04045</name>
</gene>
<dbReference type="SUPFAM" id="SSF52540">
    <property type="entry name" value="P-loop containing nucleoside triphosphate hydrolases"/>
    <property type="match status" value="1"/>
</dbReference>
<dbReference type="Pfam" id="PF01078">
    <property type="entry name" value="Mg_chelatase"/>
    <property type="match status" value="1"/>
</dbReference>
<evidence type="ECO:0000259" key="4">
    <source>
        <dbReference type="SMART" id="SM00382"/>
    </source>
</evidence>
<dbReference type="InterPro" id="IPR000523">
    <property type="entry name" value="Mg_chelatse_chII-like_cat_dom"/>
</dbReference>
<dbReference type="InterPro" id="IPR003593">
    <property type="entry name" value="AAA+_ATPase"/>
</dbReference>
<name>A0A3S3ULH9_9RHOB</name>
<dbReference type="Pfam" id="PF13541">
    <property type="entry name" value="ChlI"/>
    <property type="match status" value="1"/>
</dbReference>
<keyword evidence="3 5" id="KW-0067">ATP-binding</keyword>
<dbReference type="Gene3D" id="3.30.230.10">
    <property type="match status" value="1"/>
</dbReference>
<accession>A0A3S3ULH9</accession>
<dbReference type="SUPFAM" id="SSF54211">
    <property type="entry name" value="Ribosomal protein S5 domain 2-like"/>
    <property type="match status" value="1"/>
</dbReference>
<dbReference type="PRINTS" id="PR01657">
    <property type="entry name" value="MCMFAMILY"/>
</dbReference>
<evidence type="ECO:0000313" key="5">
    <source>
        <dbReference type="EMBL" id="RWY43585.1"/>
    </source>
</evidence>
<keyword evidence="6" id="KW-1185">Reference proteome</keyword>
<dbReference type="InterPro" id="IPR020568">
    <property type="entry name" value="Ribosomal_Su5_D2-typ_SF"/>
</dbReference>
<dbReference type="SMART" id="SM00382">
    <property type="entry name" value="AAA"/>
    <property type="match status" value="1"/>
</dbReference>
<proteinExistence type="inferred from homology"/>
<sequence length="504" mass="52921">MVSSTYTVSLQGAEARLVEVQCASMAGLPAFHMVGLPDKAVSEARERIRSALNALALALPARRITLHLAPADLPKEGAHYDLPIAIALLAELGLLEREIAANTLSMGELTLDGRLMPVAGCLPAALTAAEAERSLLVPADNGAEAAWVGAAEVSAPATLEEALHHLTGKRPLPRVRPGVTPVNPGRLPADLNTIRGQERAKRALEIAAAGGHHLLMTGPPGQGKSMLARAFPSLLPDLSPAEMLETAVIRSVAGKGAAPAVSATPPFCDPHHGASQAAICGGGRGAGPGQVALAHNGVLFLDELPEFAPRTLDALRQPLETGEILIARAEARMRWQSRFQLIAAANPCRCGWAADPARACSRAPRCSEDYLGRISGPLWDRFDLRIEVPPLTAAEMSAAPRGEASALIRERVIAARARQVQRWGSGGLNARAGGTDLEERAAAMPEAIALLSRAAERFGLSARGYHRVLRVARSIADLAESEPLDSSHMAEALSYRGPGGPWGA</sequence>
<dbReference type="CDD" id="cd00009">
    <property type="entry name" value="AAA"/>
    <property type="match status" value="1"/>
</dbReference>
<dbReference type="RefSeq" id="WP_128486920.1">
    <property type="nucleotide sequence ID" value="NZ_JBHLXB010000008.1"/>
</dbReference>
<dbReference type="Gene3D" id="3.40.50.300">
    <property type="entry name" value="P-loop containing nucleotide triphosphate hydrolases"/>
    <property type="match status" value="1"/>
</dbReference>
<evidence type="ECO:0000256" key="3">
    <source>
        <dbReference type="ARBA" id="ARBA00022840"/>
    </source>
</evidence>
<dbReference type="AlphaFoldDB" id="A0A3S3ULH9"/>
<dbReference type="InterPro" id="IPR004482">
    <property type="entry name" value="Mg_chelat-rel"/>
</dbReference>
<feature type="domain" description="AAA+ ATPase" evidence="4">
    <location>
        <begin position="210"/>
        <end position="392"/>
    </location>
</feature>
<dbReference type="InterPro" id="IPR027417">
    <property type="entry name" value="P-loop_NTPase"/>
</dbReference>
<evidence type="ECO:0000256" key="1">
    <source>
        <dbReference type="ARBA" id="ARBA00006354"/>
    </source>
</evidence>
<dbReference type="GO" id="GO:0003677">
    <property type="term" value="F:DNA binding"/>
    <property type="evidence" value="ECO:0007669"/>
    <property type="project" value="InterPro"/>
</dbReference>
<comment type="caution">
    <text evidence="5">The sequence shown here is derived from an EMBL/GenBank/DDBJ whole genome shotgun (WGS) entry which is preliminary data.</text>
</comment>
<evidence type="ECO:0000313" key="6">
    <source>
        <dbReference type="Proteomes" id="UP000287168"/>
    </source>
</evidence>
<dbReference type="Proteomes" id="UP000287168">
    <property type="component" value="Unassembled WGS sequence"/>
</dbReference>
<protein>
    <submittedName>
        <fullName evidence="5">ATP-binding protein</fullName>
    </submittedName>
</protein>
<dbReference type="PANTHER" id="PTHR32039:SF7">
    <property type="entry name" value="COMPETENCE PROTEIN COMM"/>
    <property type="match status" value="1"/>
</dbReference>
<dbReference type="InterPro" id="IPR045006">
    <property type="entry name" value="CHLI-like"/>
</dbReference>
<evidence type="ECO:0000256" key="2">
    <source>
        <dbReference type="ARBA" id="ARBA00022741"/>
    </source>
</evidence>
<dbReference type="OrthoDB" id="9813147at2"/>
<dbReference type="NCBIfam" id="TIGR00368">
    <property type="entry name" value="YifB family Mg chelatase-like AAA ATPase"/>
    <property type="match status" value="1"/>
</dbReference>